<comment type="similarity">
    <text evidence="2 5">Belongs to the GrpE family.</text>
</comment>
<dbReference type="GO" id="GO:0006457">
    <property type="term" value="P:protein folding"/>
    <property type="evidence" value="ECO:0007669"/>
    <property type="project" value="InterPro"/>
</dbReference>
<protein>
    <recommendedName>
        <fullName evidence="4">GrpE protein homolog</fullName>
    </recommendedName>
</protein>
<dbReference type="GO" id="GO:0051082">
    <property type="term" value="F:unfolded protein binding"/>
    <property type="evidence" value="ECO:0007669"/>
    <property type="project" value="TreeGrafter"/>
</dbReference>
<evidence type="ECO:0000256" key="3">
    <source>
        <dbReference type="ARBA" id="ARBA00023186"/>
    </source>
</evidence>
<dbReference type="GO" id="GO:0030150">
    <property type="term" value="P:protein import into mitochondrial matrix"/>
    <property type="evidence" value="ECO:0007669"/>
    <property type="project" value="TreeGrafter"/>
</dbReference>
<dbReference type="SUPFAM" id="SSF58014">
    <property type="entry name" value="Coiled-coil domain of nucleotide exchange factor GrpE"/>
    <property type="match status" value="1"/>
</dbReference>
<organism evidence="8 9">
    <name type="scientific">Recurvomyces mirabilis</name>
    <dbReference type="NCBI Taxonomy" id="574656"/>
    <lineage>
        <taxon>Eukaryota</taxon>
        <taxon>Fungi</taxon>
        <taxon>Dikarya</taxon>
        <taxon>Ascomycota</taxon>
        <taxon>Pezizomycotina</taxon>
        <taxon>Dothideomycetes</taxon>
        <taxon>Dothideomycetidae</taxon>
        <taxon>Mycosphaerellales</taxon>
        <taxon>Teratosphaeriaceae</taxon>
        <taxon>Recurvomyces</taxon>
    </lineage>
</organism>
<dbReference type="AlphaFoldDB" id="A0AAE0WNZ6"/>
<gene>
    <name evidence="8" type="primary">mge1</name>
    <name evidence="8" type="ORF">LTR78_005044</name>
</gene>
<dbReference type="InterPro" id="IPR013805">
    <property type="entry name" value="GrpE_CC"/>
</dbReference>
<evidence type="ECO:0000256" key="1">
    <source>
        <dbReference type="ARBA" id="ARBA00004305"/>
    </source>
</evidence>
<accession>A0AAE0WNZ6</accession>
<dbReference type="PANTHER" id="PTHR21237">
    <property type="entry name" value="GRPE PROTEIN"/>
    <property type="match status" value="1"/>
</dbReference>
<keyword evidence="3 4" id="KW-0143">Chaperone</keyword>
<dbReference type="GO" id="GO:0051087">
    <property type="term" value="F:protein-folding chaperone binding"/>
    <property type="evidence" value="ECO:0007669"/>
    <property type="project" value="InterPro"/>
</dbReference>
<sequence>MIQRSLLRSVQNATRPSLSFRLSPQIRPFLTSRTVAPSASSTLQGRRWYSEPAEAKKDDVAAEQADAQGTGDKATAAAGDGLQAQLEKKNKEVIEVTDRLKRQIAEYRNLQDQTKREVQAAKDFALQRFAKDLLDSVDNLDRALGGVDAAKLAENGDLKNLHSGLKMTEEILMGTLKKNGMERFDPGETAEKFNPNTMEATFQAPQQGKEDGTVFYTQSKGFMLNGRVLRAAKVGVVKNS</sequence>
<keyword evidence="6" id="KW-0175">Coiled coil</keyword>
<dbReference type="PANTHER" id="PTHR21237:SF23">
    <property type="entry name" value="GRPE PROTEIN HOMOLOG, MITOCHONDRIAL"/>
    <property type="match status" value="1"/>
</dbReference>
<comment type="caution">
    <text evidence="8">The sequence shown here is derived from an EMBL/GenBank/DDBJ whole genome shotgun (WGS) entry which is preliminary data.</text>
</comment>
<dbReference type="GeneID" id="89960596"/>
<dbReference type="InterPro" id="IPR000740">
    <property type="entry name" value="GrpE"/>
</dbReference>
<dbReference type="InterPro" id="IPR009012">
    <property type="entry name" value="GrpE_head"/>
</dbReference>
<dbReference type="SUPFAM" id="SSF51064">
    <property type="entry name" value="Head domain of nucleotide exchange factor GrpE"/>
    <property type="match status" value="1"/>
</dbReference>
<evidence type="ECO:0000256" key="6">
    <source>
        <dbReference type="SAM" id="Coils"/>
    </source>
</evidence>
<dbReference type="HAMAP" id="MF_01151">
    <property type="entry name" value="GrpE"/>
    <property type="match status" value="1"/>
</dbReference>
<dbReference type="Pfam" id="PF01025">
    <property type="entry name" value="GrpE"/>
    <property type="match status" value="1"/>
</dbReference>
<dbReference type="GO" id="GO:0001405">
    <property type="term" value="C:PAM complex, Tim23 associated import motor"/>
    <property type="evidence" value="ECO:0007669"/>
    <property type="project" value="TreeGrafter"/>
</dbReference>
<dbReference type="RefSeq" id="XP_064696272.1">
    <property type="nucleotide sequence ID" value="XM_064836063.1"/>
</dbReference>
<proteinExistence type="inferred from homology"/>
<name>A0AAE0WNZ6_9PEZI</name>
<dbReference type="GO" id="GO:0042803">
    <property type="term" value="F:protein homodimerization activity"/>
    <property type="evidence" value="ECO:0007669"/>
    <property type="project" value="InterPro"/>
</dbReference>
<evidence type="ECO:0000313" key="8">
    <source>
        <dbReference type="EMBL" id="KAK3675110.1"/>
    </source>
</evidence>
<dbReference type="Proteomes" id="UP001274830">
    <property type="component" value="Unassembled WGS sequence"/>
</dbReference>
<dbReference type="EMBL" id="JAUTXT010000016">
    <property type="protein sequence ID" value="KAK3675110.1"/>
    <property type="molecule type" value="Genomic_DNA"/>
</dbReference>
<dbReference type="CDD" id="cd00446">
    <property type="entry name" value="GrpE"/>
    <property type="match status" value="1"/>
</dbReference>
<feature type="compositionally biased region" description="Polar residues" evidence="7">
    <location>
        <begin position="35"/>
        <end position="44"/>
    </location>
</feature>
<dbReference type="Gene3D" id="3.90.20.20">
    <property type="match status" value="1"/>
</dbReference>
<dbReference type="PROSITE" id="PS01071">
    <property type="entry name" value="GRPE"/>
    <property type="match status" value="1"/>
</dbReference>
<dbReference type="PRINTS" id="PR00773">
    <property type="entry name" value="GRPEPROTEIN"/>
</dbReference>
<comment type="function">
    <text evidence="4">Essential component of the PAM complex, a complex required for the translocation of transit peptide-containing proteins from the inner membrane into the mitochondrial matrix in an ATP-dependent manner.</text>
</comment>
<keyword evidence="4" id="KW-0496">Mitochondrion</keyword>
<evidence type="ECO:0000256" key="7">
    <source>
        <dbReference type="SAM" id="MobiDB-lite"/>
    </source>
</evidence>
<keyword evidence="9" id="KW-1185">Reference proteome</keyword>
<feature type="compositionally biased region" description="Low complexity" evidence="7">
    <location>
        <begin position="65"/>
        <end position="75"/>
    </location>
</feature>
<feature type="region of interest" description="Disordered" evidence="7">
    <location>
        <begin position="35"/>
        <end position="75"/>
    </location>
</feature>
<dbReference type="FunFam" id="2.30.22.10:FF:000002">
    <property type="entry name" value="GrpE protein homolog"/>
    <property type="match status" value="1"/>
</dbReference>
<dbReference type="Gene3D" id="2.30.22.10">
    <property type="entry name" value="Head domain of nucleotide exchange factor GrpE"/>
    <property type="match status" value="1"/>
</dbReference>
<evidence type="ECO:0000313" key="9">
    <source>
        <dbReference type="Proteomes" id="UP001274830"/>
    </source>
</evidence>
<dbReference type="GO" id="GO:0000774">
    <property type="term" value="F:adenyl-nucleotide exchange factor activity"/>
    <property type="evidence" value="ECO:0007669"/>
    <property type="project" value="InterPro"/>
</dbReference>
<comment type="subcellular location">
    <subcellularLocation>
        <location evidence="1 4">Mitochondrion matrix</location>
    </subcellularLocation>
</comment>
<reference evidence="8" key="1">
    <citation type="submission" date="2023-07" db="EMBL/GenBank/DDBJ databases">
        <title>Black Yeasts Isolated from many extreme environments.</title>
        <authorList>
            <person name="Coleine C."/>
            <person name="Stajich J.E."/>
            <person name="Selbmann L."/>
        </authorList>
    </citation>
    <scope>NUCLEOTIDE SEQUENCE</scope>
    <source>
        <strain evidence="8">CCFEE 5485</strain>
    </source>
</reference>
<feature type="coiled-coil region" evidence="6">
    <location>
        <begin position="83"/>
        <end position="117"/>
    </location>
</feature>
<evidence type="ECO:0000256" key="5">
    <source>
        <dbReference type="RuleBase" id="RU004478"/>
    </source>
</evidence>
<evidence type="ECO:0000256" key="2">
    <source>
        <dbReference type="ARBA" id="ARBA00009054"/>
    </source>
</evidence>
<evidence type="ECO:0000256" key="4">
    <source>
        <dbReference type="RuleBase" id="RU000640"/>
    </source>
</evidence>